<dbReference type="STRING" id="225004.SAMN02745152_00409"/>
<name>A0A1T4L718_9SPIR</name>
<feature type="domain" description="HD-GYP" evidence="1">
    <location>
        <begin position="157"/>
        <end position="352"/>
    </location>
</feature>
<protein>
    <submittedName>
        <fullName evidence="2">HD domain-containing protein</fullName>
    </submittedName>
</protein>
<proteinExistence type="predicted"/>
<dbReference type="PANTHER" id="PTHR43155:SF2">
    <property type="entry name" value="CYCLIC DI-GMP PHOSPHODIESTERASE PA4108"/>
    <property type="match status" value="1"/>
</dbReference>
<evidence type="ECO:0000259" key="1">
    <source>
        <dbReference type="PROSITE" id="PS51832"/>
    </source>
</evidence>
<dbReference type="OrthoDB" id="9781505at2"/>
<dbReference type="RefSeq" id="WP_078930170.1">
    <property type="nucleotide sequence ID" value="NZ_FUXC01000002.1"/>
</dbReference>
<dbReference type="InterPro" id="IPR037522">
    <property type="entry name" value="HD_GYP_dom"/>
</dbReference>
<reference evidence="2 3" key="1">
    <citation type="submission" date="2017-02" db="EMBL/GenBank/DDBJ databases">
        <authorList>
            <person name="Peterson S.W."/>
        </authorList>
    </citation>
    <scope>NUCLEOTIDE SEQUENCE [LARGE SCALE GENOMIC DNA]</scope>
    <source>
        <strain evidence="2 3">ATCC BAA-909</strain>
    </source>
</reference>
<dbReference type="GeneID" id="303366679"/>
<sequence>MNSFLVSTIKDNSFFNSDLLIDKNFLLLNSLCPFTDSLKKTILEWGFKTVYSEGSQGVEQISAPVKTAPEDFKNVSIDDLELDDSDKKPQIGENAKKAIKDAKLSLANNEKSRMDVVQTVYNEYMNYITAVYTRYATHKTLNYTELSETVKELCIFIKENRRYVLRITPSQDTITKNYLISHSMRSTVIAIVIALQLRFSLSKIVDLGVCCILHEIGQIRLPPQLYMTDRRLSPSERQKLATHAVLGFNIVKENNFPTQIQLGILEHHERENRSGYPRRLEGSQIDIFAKIIGVACSFEAITAPRHFRQARSSYAAMVEILKNEGKQFDDTVIKALLYSLSLFPIGAWVYLVNGKIAQVTDASPDSPGNPIVSLLGEKDSFGNPVTIQTDNDKNKIVRVLNKQETQDILKTMNIQK</sequence>
<dbReference type="CDD" id="cd00077">
    <property type="entry name" value="HDc"/>
    <property type="match status" value="1"/>
</dbReference>
<organism evidence="2 3">
    <name type="scientific">Treponema berlinense</name>
    <dbReference type="NCBI Taxonomy" id="225004"/>
    <lineage>
        <taxon>Bacteria</taxon>
        <taxon>Pseudomonadati</taxon>
        <taxon>Spirochaetota</taxon>
        <taxon>Spirochaetia</taxon>
        <taxon>Spirochaetales</taxon>
        <taxon>Treponemataceae</taxon>
        <taxon>Treponema</taxon>
    </lineage>
</organism>
<evidence type="ECO:0000313" key="2">
    <source>
        <dbReference type="EMBL" id="SJZ50505.1"/>
    </source>
</evidence>
<dbReference type="InterPro" id="IPR003607">
    <property type="entry name" value="HD/PDEase_dom"/>
</dbReference>
<gene>
    <name evidence="2" type="ORF">SAMN02745152_00409</name>
</gene>
<dbReference type="PANTHER" id="PTHR43155">
    <property type="entry name" value="CYCLIC DI-GMP PHOSPHODIESTERASE PA4108-RELATED"/>
    <property type="match status" value="1"/>
</dbReference>
<dbReference type="Proteomes" id="UP000190395">
    <property type="component" value="Unassembled WGS sequence"/>
</dbReference>
<dbReference type="EMBL" id="FUXC01000002">
    <property type="protein sequence ID" value="SJZ50505.1"/>
    <property type="molecule type" value="Genomic_DNA"/>
</dbReference>
<evidence type="ECO:0000313" key="3">
    <source>
        <dbReference type="Proteomes" id="UP000190395"/>
    </source>
</evidence>
<dbReference type="Gene3D" id="1.10.3210.10">
    <property type="entry name" value="Hypothetical protein af1432"/>
    <property type="match status" value="1"/>
</dbReference>
<accession>A0A1T4L718</accession>
<keyword evidence="3" id="KW-1185">Reference proteome</keyword>
<dbReference type="PROSITE" id="PS51832">
    <property type="entry name" value="HD_GYP"/>
    <property type="match status" value="1"/>
</dbReference>
<dbReference type="AlphaFoldDB" id="A0A1T4L718"/>
<dbReference type="SUPFAM" id="SSF109604">
    <property type="entry name" value="HD-domain/PDEase-like"/>
    <property type="match status" value="1"/>
</dbReference>
<dbReference type="Pfam" id="PF13487">
    <property type="entry name" value="HD_5"/>
    <property type="match status" value="1"/>
</dbReference>